<dbReference type="Proteomes" id="UP001627154">
    <property type="component" value="Unassembled WGS sequence"/>
</dbReference>
<accession>A0ABD2XCR5</accession>
<dbReference type="AlphaFoldDB" id="A0ABD2XCR5"/>
<evidence type="ECO:0000313" key="1">
    <source>
        <dbReference type="EMBL" id="KAL3403044.1"/>
    </source>
</evidence>
<protein>
    <submittedName>
        <fullName evidence="1">Uncharacterized protein</fullName>
    </submittedName>
</protein>
<dbReference type="EMBL" id="JBJJXI010000032">
    <property type="protein sequence ID" value="KAL3403044.1"/>
    <property type="molecule type" value="Genomic_DNA"/>
</dbReference>
<keyword evidence="2" id="KW-1185">Reference proteome</keyword>
<organism evidence="1 2">
    <name type="scientific">Trichogramma kaykai</name>
    <dbReference type="NCBI Taxonomy" id="54128"/>
    <lineage>
        <taxon>Eukaryota</taxon>
        <taxon>Metazoa</taxon>
        <taxon>Ecdysozoa</taxon>
        <taxon>Arthropoda</taxon>
        <taxon>Hexapoda</taxon>
        <taxon>Insecta</taxon>
        <taxon>Pterygota</taxon>
        <taxon>Neoptera</taxon>
        <taxon>Endopterygota</taxon>
        <taxon>Hymenoptera</taxon>
        <taxon>Apocrita</taxon>
        <taxon>Proctotrupomorpha</taxon>
        <taxon>Chalcidoidea</taxon>
        <taxon>Trichogrammatidae</taxon>
        <taxon>Trichogramma</taxon>
    </lineage>
</organism>
<gene>
    <name evidence="1" type="ORF">TKK_004184</name>
</gene>
<reference evidence="1 2" key="1">
    <citation type="journal article" date="2024" name="bioRxiv">
        <title>A reference genome for Trichogramma kaykai: A tiny desert-dwelling parasitoid wasp with competing sex-ratio distorters.</title>
        <authorList>
            <person name="Culotta J."/>
            <person name="Lindsey A.R."/>
        </authorList>
    </citation>
    <scope>NUCLEOTIDE SEQUENCE [LARGE SCALE GENOMIC DNA]</scope>
    <source>
        <strain evidence="1 2">KSX58</strain>
    </source>
</reference>
<sequence length="137" mass="16036">MPGLFNFHYIIRITDLQWHFSREPRRVNARAAAAQRGASAAKYYGELLRIITCPVLFVLSATSISEKSNEKRSSLCFRYALKDVRVSFRTCAIIYLYMWEAREREGEREKERVCERESERLRGGVKGVYERAYNLST</sequence>
<proteinExistence type="predicted"/>
<comment type="caution">
    <text evidence="1">The sequence shown here is derived from an EMBL/GenBank/DDBJ whole genome shotgun (WGS) entry which is preliminary data.</text>
</comment>
<name>A0ABD2XCR5_9HYME</name>
<evidence type="ECO:0000313" key="2">
    <source>
        <dbReference type="Proteomes" id="UP001627154"/>
    </source>
</evidence>